<proteinExistence type="predicted"/>
<evidence type="ECO:0000313" key="1">
    <source>
        <dbReference type="EMBL" id="GFC78843.1"/>
    </source>
</evidence>
<evidence type="ECO:0008006" key="2">
    <source>
        <dbReference type="Google" id="ProtNLM"/>
    </source>
</evidence>
<gene>
    <name evidence="1" type="ORF">Tci_850813</name>
</gene>
<accession>A0A699QY19</accession>
<comment type="caution">
    <text evidence="1">The sequence shown here is derived from an EMBL/GenBank/DDBJ whole genome shotgun (WGS) entry which is preliminary data.</text>
</comment>
<protein>
    <recommendedName>
        <fullName evidence="2">Reverse transcriptase domain-containing protein</fullName>
    </recommendedName>
</protein>
<sequence>MLRHHLLILSSSAQRNPPNLTTSGESDFFLEVDAFLAVKDESTSYQFPKSNLDPEGDMLLFEAFLNDDHSSDSQTKCSSTFLNSLLEETTNFHNSLPASFTTFSNVLFDVDYDSDSSDDQSLFDEDVPKKIYSNPLFYEEITPMEIDPHSFNAESDLIKSMLLISNLSLHLLSPLRIVTLI</sequence>
<name>A0A699QY19_TANCI</name>
<dbReference type="AlphaFoldDB" id="A0A699QY19"/>
<organism evidence="1">
    <name type="scientific">Tanacetum cinerariifolium</name>
    <name type="common">Dalmatian daisy</name>
    <name type="synonym">Chrysanthemum cinerariifolium</name>
    <dbReference type="NCBI Taxonomy" id="118510"/>
    <lineage>
        <taxon>Eukaryota</taxon>
        <taxon>Viridiplantae</taxon>
        <taxon>Streptophyta</taxon>
        <taxon>Embryophyta</taxon>
        <taxon>Tracheophyta</taxon>
        <taxon>Spermatophyta</taxon>
        <taxon>Magnoliopsida</taxon>
        <taxon>eudicotyledons</taxon>
        <taxon>Gunneridae</taxon>
        <taxon>Pentapetalae</taxon>
        <taxon>asterids</taxon>
        <taxon>campanulids</taxon>
        <taxon>Asterales</taxon>
        <taxon>Asteraceae</taxon>
        <taxon>Asteroideae</taxon>
        <taxon>Anthemideae</taxon>
        <taxon>Anthemidinae</taxon>
        <taxon>Tanacetum</taxon>
    </lineage>
</organism>
<dbReference type="EMBL" id="BKCJ011067676">
    <property type="protein sequence ID" value="GFC78843.1"/>
    <property type="molecule type" value="Genomic_DNA"/>
</dbReference>
<reference evidence="1" key="1">
    <citation type="journal article" date="2019" name="Sci. Rep.">
        <title>Draft genome of Tanacetum cinerariifolium, the natural source of mosquito coil.</title>
        <authorList>
            <person name="Yamashiro T."/>
            <person name="Shiraishi A."/>
            <person name="Satake H."/>
            <person name="Nakayama K."/>
        </authorList>
    </citation>
    <scope>NUCLEOTIDE SEQUENCE</scope>
</reference>